<dbReference type="InterPro" id="IPR029441">
    <property type="entry name" value="Cass2"/>
</dbReference>
<dbReference type="PANTHER" id="PTHR36444">
    <property type="entry name" value="TRANSCRIPTIONAL REGULATOR PROTEIN YOBU-RELATED"/>
    <property type="match status" value="1"/>
</dbReference>
<feature type="domain" description="AraC effector-binding" evidence="1">
    <location>
        <begin position="6"/>
        <end position="162"/>
    </location>
</feature>
<evidence type="ECO:0000259" key="1">
    <source>
        <dbReference type="SMART" id="SM00871"/>
    </source>
</evidence>
<dbReference type="Gene3D" id="3.20.80.10">
    <property type="entry name" value="Regulatory factor, effector binding domain"/>
    <property type="match status" value="1"/>
</dbReference>
<dbReference type="InterPro" id="IPR010499">
    <property type="entry name" value="AraC_E-bd"/>
</dbReference>
<dbReference type="Proteomes" id="UP000198935">
    <property type="component" value="Unassembled WGS sequence"/>
</dbReference>
<keyword evidence="3" id="KW-1185">Reference proteome</keyword>
<evidence type="ECO:0000313" key="3">
    <source>
        <dbReference type="Proteomes" id="UP000198935"/>
    </source>
</evidence>
<sequence length="162" mass="18298">MSQTIQEKRVSREQASYFIGKAVTTTNEAEMKGEGVISGQWASYYQDGVFERIPNKKHAGTLAIYTDYQSGETGPYTFALGAEVSAVEEVPQGMKAYSIPASDYVVFTTRTGPVQEIVVEAWQYIWEWSKTNKRAFKTDFELYDDRCADPDNSQVDIYISVK</sequence>
<gene>
    <name evidence="2" type="ORF">SAMN05421736_10665</name>
</gene>
<reference evidence="3" key="1">
    <citation type="submission" date="2016-10" db="EMBL/GenBank/DDBJ databases">
        <authorList>
            <person name="Varghese N."/>
            <person name="Submissions S."/>
        </authorList>
    </citation>
    <scope>NUCLEOTIDE SEQUENCE [LARGE SCALE GENOMIC DNA]</scope>
    <source>
        <strain evidence="3">SP</strain>
    </source>
</reference>
<keyword evidence="2" id="KW-0238">DNA-binding</keyword>
<dbReference type="InterPro" id="IPR011256">
    <property type="entry name" value="Reg_factor_effector_dom_sf"/>
</dbReference>
<dbReference type="OrthoDB" id="9801008at2"/>
<protein>
    <submittedName>
        <fullName evidence="2">Predicted transcriptional regulator YdeE, contains AraC-type DNA-binding domain</fullName>
    </submittedName>
</protein>
<dbReference type="SMART" id="SM00871">
    <property type="entry name" value="AraC_E_bind"/>
    <property type="match status" value="1"/>
</dbReference>
<dbReference type="InterPro" id="IPR053182">
    <property type="entry name" value="YobU-like_regulator"/>
</dbReference>
<evidence type="ECO:0000313" key="2">
    <source>
        <dbReference type="EMBL" id="SDZ09766.1"/>
    </source>
</evidence>
<organism evidence="2 3">
    <name type="scientific">Evansella caseinilytica</name>
    <dbReference type="NCBI Taxonomy" id="1503961"/>
    <lineage>
        <taxon>Bacteria</taxon>
        <taxon>Bacillati</taxon>
        <taxon>Bacillota</taxon>
        <taxon>Bacilli</taxon>
        <taxon>Bacillales</taxon>
        <taxon>Bacillaceae</taxon>
        <taxon>Evansella</taxon>
    </lineage>
</organism>
<dbReference type="GO" id="GO:0003677">
    <property type="term" value="F:DNA binding"/>
    <property type="evidence" value="ECO:0007669"/>
    <property type="project" value="UniProtKB-KW"/>
</dbReference>
<dbReference type="Pfam" id="PF14526">
    <property type="entry name" value="Cass2"/>
    <property type="match status" value="1"/>
</dbReference>
<dbReference type="AlphaFoldDB" id="A0A1H3Q8P2"/>
<dbReference type="STRING" id="1503961.SAMN05421736_10665"/>
<dbReference type="EMBL" id="FNPI01000006">
    <property type="protein sequence ID" value="SDZ09766.1"/>
    <property type="molecule type" value="Genomic_DNA"/>
</dbReference>
<accession>A0A1H3Q8P2</accession>
<proteinExistence type="predicted"/>
<name>A0A1H3Q8P2_9BACI</name>
<dbReference type="SUPFAM" id="SSF55136">
    <property type="entry name" value="Probable bacterial effector-binding domain"/>
    <property type="match status" value="1"/>
</dbReference>
<dbReference type="PANTHER" id="PTHR36444:SF2">
    <property type="entry name" value="TRANSCRIPTIONAL REGULATOR PROTEIN YOBU-RELATED"/>
    <property type="match status" value="1"/>
</dbReference>